<dbReference type="KEGG" id="fbe:FF125_04175"/>
<feature type="domain" description="Polysaccharide lyase 14" evidence="1">
    <location>
        <begin position="73"/>
        <end position="261"/>
    </location>
</feature>
<dbReference type="PROSITE" id="PS51257">
    <property type="entry name" value="PROKAR_LIPOPROTEIN"/>
    <property type="match status" value="1"/>
</dbReference>
<dbReference type="Proteomes" id="UP000306229">
    <property type="component" value="Chromosome"/>
</dbReference>
<gene>
    <name evidence="2" type="ORF">FF125_04175</name>
</gene>
<dbReference type="PANTHER" id="PTHR40124">
    <property type="match status" value="1"/>
</dbReference>
<sequence>MKIRFSIVVICALITISCGSNKLQVNNSNNEVFNLDFEGNTIGPYTENNLKKDVGDVNWKLLRDRATIELDETHGKVLKVLYPKGSVGPKQGGIQFDKPLPKASEYTLEYNIKFMEGFDFRLGGKLPGLTSGGEKYTGGVHPDNGEGWSARYMWIADGEIIVYFYHMDMEHKWGDSVKTNVFFKPGQWYKIKQHIKLNDSDQFNGVMKVWIDNEKVIHDDKVRYRLAPLGEIDSFYFSTFHGGNTEDWAPKKDSFIYFDNFKVTKFQN</sequence>
<evidence type="ECO:0000313" key="2">
    <source>
        <dbReference type="EMBL" id="QCX37668.1"/>
    </source>
</evidence>
<dbReference type="RefSeq" id="WP_138948598.1">
    <property type="nucleotide sequence ID" value="NZ_CP040749.1"/>
</dbReference>
<dbReference type="Pfam" id="PF21294">
    <property type="entry name" value="Polysacc_lyase_14"/>
    <property type="match status" value="1"/>
</dbReference>
<dbReference type="PANTHER" id="PTHR40124:SF1">
    <property type="entry name" value="DISAGGREGATASE RELATED REPEAT PROTEIN"/>
    <property type="match status" value="1"/>
</dbReference>
<accession>A0A5B7TMX9</accession>
<dbReference type="Gene3D" id="2.60.120.200">
    <property type="match status" value="1"/>
</dbReference>
<organism evidence="2 3">
    <name type="scientific">Aureibaculum algae</name>
    <dbReference type="NCBI Taxonomy" id="2584122"/>
    <lineage>
        <taxon>Bacteria</taxon>
        <taxon>Pseudomonadati</taxon>
        <taxon>Bacteroidota</taxon>
        <taxon>Flavobacteriia</taxon>
        <taxon>Flavobacteriales</taxon>
        <taxon>Flavobacteriaceae</taxon>
        <taxon>Aureibaculum</taxon>
    </lineage>
</organism>
<reference evidence="2 3" key="1">
    <citation type="submission" date="2019-05" db="EMBL/GenBank/DDBJ databases">
        <title>Algicella ahnfeltiae gen. nov., sp. nov., a novel marine bacterium of the family Flavobacteriaceae isolated from a red alga.</title>
        <authorList>
            <person name="Nedashkovskaya O.I."/>
            <person name="Kukhlevskiy A.D."/>
            <person name="Kim S.-G."/>
            <person name="Zhukova N.V."/>
            <person name="Mikhailov V.V."/>
        </authorList>
    </citation>
    <scope>NUCLEOTIDE SEQUENCE [LARGE SCALE GENOMIC DNA]</scope>
    <source>
        <strain evidence="2 3">10Alg115</strain>
    </source>
</reference>
<protein>
    <recommendedName>
        <fullName evidence="1">Polysaccharide lyase 14 domain-containing protein</fullName>
    </recommendedName>
</protein>
<evidence type="ECO:0000313" key="3">
    <source>
        <dbReference type="Proteomes" id="UP000306229"/>
    </source>
</evidence>
<proteinExistence type="predicted"/>
<keyword evidence="3" id="KW-1185">Reference proteome</keyword>
<evidence type="ECO:0000259" key="1">
    <source>
        <dbReference type="Pfam" id="PF21294"/>
    </source>
</evidence>
<dbReference type="OrthoDB" id="9774929at2"/>
<dbReference type="AlphaFoldDB" id="A0A5B7TMX9"/>
<dbReference type="EMBL" id="CP040749">
    <property type="protein sequence ID" value="QCX37668.1"/>
    <property type="molecule type" value="Genomic_DNA"/>
</dbReference>
<dbReference type="InterPro" id="IPR048958">
    <property type="entry name" value="Polysacc_lyase_14"/>
</dbReference>
<name>A0A5B7TMX9_9FLAO</name>